<evidence type="ECO:0000313" key="2">
    <source>
        <dbReference type="EMBL" id="CAF2153305.1"/>
    </source>
</evidence>
<proteinExistence type="predicted"/>
<dbReference type="AlphaFoldDB" id="A0A078HCM1"/>
<organism evidence="3 4">
    <name type="scientific">Brassica napus</name>
    <name type="common">Rape</name>
    <dbReference type="NCBI Taxonomy" id="3708"/>
    <lineage>
        <taxon>Eukaryota</taxon>
        <taxon>Viridiplantae</taxon>
        <taxon>Streptophyta</taxon>
        <taxon>Embryophyta</taxon>
        <taxon>Tracheophyta</taxon>
        <taxon>Spermatophyta</taxon>
        <taxon>Magnoliopsida</taxon>
        <taxon>eudicotyledons</taxon>
        <taxon>Gunneridae</taxon>
        <taxon>Pentapetalae</taxon>
        <taxon>rosids</taxon>
        <taxon>malvids</taxon>
        <taxon>Brassicales</taxon>
        <taxon>Brassicaceae</taxon>
        <taxon>Brassiceae</taxon>
        <taxon>Brassica</taxon>
    </lineage>
</organism>
<keyword evidence="4" id="KW-1185">Reference proteome</keyword>
<evidence type="ECO:0000313" key="3">
    <source>
        <dbReference type="EMBL" id="CDY35517.1"/>
    </source>
</evidence>
<dbReference type="EMBL" id="HG994355">
    <property type="protein sequence ID" value="CAF2153305.1"/>
    <property type="molecule type" value="Genomic_DNA"/>
</dbReference>
<keyword evidence="1" id="KW-0472">Membrane</keyword>
<dbReference type="EMBL" id="LK032353">
    <property type="protein sequence ID" value="CDY35517.1"/>
    <property type="molecule type" value="Genomic_DNA"/>
</dbReference>
<keyword evidence="1" id="KW-0812">Transmembrane</keyword>
<accession>A0A078HCM1</accession>
<feature type="transmembrane region" description="Helical" evidence="1">
    <location>
        <begin position="20"/>
        <end position="42"/>
    </location>
</feature>
<name>A0A078HCM1_BRANA</name>
<dbReference type="PaxDb" id="3708-A0A078HCM1"/>
<evidence type="ECO:0000256" key="1">
    <source>
        <dbReference type="SAM" id="Phobius"/>
    </source>
</evidence>
<evidence type="ECO:0000313" key="4">
    <source>
        <dbReference type="Proteomes" id="UP000028999"/>
    </source>
</evidence>
<dbReference type="Proteomes" id="UP001295469">
    <property type="component" value="Chromosome A01"/>
</dbReference>
<sequence length="44" mass="4618">MSDSLSSSPEWFLSSSFLSSFIVFCLDTNGSVPCLVSGGVIVSQ</sequence>
<keyword evidence="1" id="KW-1133">Transmembrane helix</keyword>
<dbReference type="Gramene" id="CDY35517">
    <property type="protein sequence ID" value="CDY35517"/>
    <property type="gene ID" value="GSBRNA2T00058557001"/>
</dbReference>
<dbReference type="Proteomes" id="UP000028999">
    <property type="component" value="Unassembled WGS sequence"/>
</dbReference>
<reference evidence="2" key="3">
    <citation type="submission" date="2021-01" db="EMBL/GenBank/DDBJ databases">
        <authorList>
            <consortium name="Genoscope - CEA"/>
            <person name="William W."/>
        </authorList>
    </citation>
    <scope>NUCLEOTIDE SEQUENCE</scope>
</reference>
<reference evidence="3 4" key="1">
    <citation type="journal article" date="2014" name="Science">
        <title>Plant genetics. Early allopolyploid evolution in the post-Neolithic Brassica napus oilseed genome.</title>
        <authorList>
            <person name="Chalhoub B."/>
            <person name="Denoeud F."/>
            <person name="Liu S."/>
            <person name="Parkin I.A."/>
            <person name="Tang H."/>
            <person name="Wang X."/>
            <person name="Chiquet J."/>
            <person name="Belcram H."/>
            <person name="Tong C."/>
            <person name="Samans B."/>
            <person name="Correa M."/>
            <person name="Da Silva C."/>
            <person name="Just J."/>
            <person name="Falentin C."/>
            <person name="Koh C.S."/>
            <person name="Le Clainche I."/>
            <person name="Bernard M."/>
            <person name="Bento P."/>
            <person name="Noel B."/>
            <person name="Labadie K."/>
            <person name="Alberti A."/>
            <person name="Charles M."/>
            <person name="Arnaud D."/>
            <person name="Guo H."/>
            <person name="Daviaud C."/>
            <person name="Alamery S."/>
            <person name="Jabbari K."/>
            <person name="Zhao M."/>
            <person name="Edger P.P."/>
            <person name="Chelaifa H."/>
            <person name="Tack D."/>
            <person name="Lassalle G."/>
            <person name="Mestiri I."/>
            <person name="Schnel N."/>
            <person name="Le Paslier M.C."/>
            <person name="Fan G."/>
            <person name="Renault V."/>
            <person name="Bayer P.E."/>
            <person name="Golicz A.A."/>
            <person name="Manoli S."/>
            <person name="Lee T.H."/>
            <person name="Thi V.H."/>
            <person name="Chalabi S."/>
            <person name="Hu Q."/>
            <person name="Fan C."/>
            <person name="Tollenaere R."/>
            <person name="Lu Y."/>
            <person name="Battail C."/>
            <person name="Shen J."/>
            <person name="Sidebottom C.H."/>
            <person name="Wang X."/>
            <person name="Canaguier A."/>
            <person name="Chauveau A."/>
            <person name="Berard A."/>
            <person name="Deniot G."/>
            <person name="Guan M."/>
            <person name="Liu Z."/>
            <person name="Sun F."/>
            <person name="Lim Y.P."/>
            <person name="Lyons E."/>
            <person name="Town C.D."/>
            <person name="Bancroft I."/>
            <person name="Wang X."/>
            <person name="Meng J."/>
            <person name="Ma J."/>
            <person name="Pires J.C."/>
            <person name="King G.J."/>
            <person name="Brunel D."/>
            <person name="Delourme R."/>
            <person name="Renard M."/>
            <person name="Aury J.M."/>
            <person name="Adams K.L."/>
            <person name="Batley J."/>
            <person name="Snowdon R.J."/>
            <person name="Tost J."/>
            <person name="Edwards D."/>
            <person name="Zhou Y."/>
            <person name="Hua W."/>
            <person name="Sharpe A.G."/>
            <person name="Paterson A.H."/>
            <person name="Guan C."/>
            <person name="Wincker P."/>
        </authorList>
    </citation>
    <scope>NUCLEOTIDE SEQUENCE [LARGE SCALE GENOMIC DNA]</scope>
    <source>
        <strain evidence="4">cv. Darmor-bzh</strain>
    </source>
</reference>
<protein>
    <submittedName>
        <fullName evidence="2">(rape) hypothetical protein</fullName>
    </submittedName>
    <submittedName>
        <fullName evidence="3">BnaA01g23950D protein</fullName>
    </submittedName>
</protein>
<reference evidence="3" key="2">
    <citation type="submission" date="2014-06" db="EMBL/GenBank/DDBJ databases">
        <authorList>
            <person name="Genoscope - CEA"/>
        </authorList>
    </citation>
    <scope>NUCLEOTIDE SEQUENCE</scope>
</reference>
<gene>
    <name evidence="3" type="primary">BnaA01g23950D</name>
    <name evidence="2" type="ORF">DARMORV10_A01P31800.1</name>
    <name evidence="3" type="ORF">GSBRNA2T00058557001</name>
</gene>